<keyword evidence="5 8" id="KW-1133">Transmembrane helix</keyword>
<dbReference type="InterPro" id="IPR017475">
    <property type="entry name" value="EPS_sugar_tfrase"/>
</dbReference>
<protein>
    <submittedName>
        <fullName evidence="10">Sugar transferase</fullName>
        <ecNumber evidence="10">2.7.8.-</ecNumber>
    </submittedName>
</protein>
<dbReference type="EC" id="2.7.8.-" evidence="10"/>
<name>A0ABU5TAJ6_9MICC</name>
<dbReference type="EMBL" id="JAYGGQ010000016">
    <property type="protein sequence ID" value="MEA5456684.1"/>
    <property type="molecule type" value="Genomic_DNA"/>
</dbReference>
<feature type="transmembrane region" description="Helical" evidence="8">
    <location>
        <begin position="46"/>
        <end position="68"/>
    </location>
</feature>
<dbReference type="RefSeq" id="WP_323280579.1">
    <property type="nucleotide sequence ID" value="NZ_JAYGGQ010000016.1"/>
</dbReference>
<organism evidence="10 11">
    <name type="scientific">Sinomonas terricola</name>
    <dbReference type="NCBI Taxonomy" id="3110330"/>
    <lineage>
        <taxon>Bacteria</taxon>
        <taxon>Bacillati</taxon>
        <taxon>Actinomycetota</taxon>
        <taxon>Actinomycetes</taxon>
        <taxon>Micrococcales</taxon>
        <taxon>Micrococcaceae</taxon>
        <taxon>Sinomonas</taxon>
    </lineage>
</organism>
<evidence type="ECO:0000256" key="1">
    <source>
        <dbReference type="ARBA" id="ARBA00004141"/>
    </source>
</evidence>
<keyword evidence="3 10" id="KW-0808">Transferase</keyword>
<comment type="subcellular location">
    <subcellularLocation>
        <location evidence="1">Membrane</location>
        <topology evidence="1">Multi-pass membrane protein</topology>
    </subcellularLocation>
</comment>
<dbReference type="NCBIfam" id="TIGR03025">
    <property type="entry name" value="EPS_sugtrans"/>
    <property type="match status" value="1"/>
</dbReference>
<evidence type="ECO:0000256" key="7">
    <source>
        <dbReference type="SAM" id="Coils"/>
    </source>
</evidence>
<feature type="transmembrane region" description="Helical" evidence="8">
    <location>
        <begin position="74"/>
        <end position="95"/>
    </location>
</feature>
<dbReference type="PANTHER" id="PTHR30576">
    <property type="entry name" value="COLANIC BIOSYNTHESIS UDP-GLUCOSE LIPID CARRIER TRANSFERASE"/>
    <property type="match status" value="1"/>
</dbReference>
<evidence type="ECO:0000313" key="10">
    <source>
        <dbReference type="EMBL" id="MEA5456684.1"/>
    </source>
</evidence>
<dbReference type="Pfam" id="PF02397">
    <property type="entry name" value="Bac_transf"/>
    <property type="match status" value="1"/>
</dbReference>
<keyword evidence="11" id="KW-1185">Reference proteome</keyword>
<feature type="coiled-coil region" evidence="7">
    <location>
        <begin position="367"/>
        <end position="394"/>
    </location>
</feature>
<evidence type="ECO:0000256" key="3">
    <source>
        <dbReference type="ARBA" id="ARBA00022679"/>
    </source>
</evidence>
<comment type="caution">
    <text evidence="10">The sequence shown here is derived from an EMBL/GenBank/DDBJ whole genome shotgun (WGS) entry which is preliminary data.</text>
</comment>
<reference evidence="10 11" key="1">
    <citation type="submission" date="2023-12" db="EMBL/GenBank/DDBJ databases">
        <title>Sinomonas terricola sp. nov, isolated from litchi orchard soil in Guangdong, PR China.</title>
        <authorList>
            <person name="Jiaxin W."/>
            <person name="Yang Z."/>
            <person name="Honghui Z."/>
        </authorList>
    </citation>
    <scope>NUCLEOTIDE SEQUENCE [LARGE SCALE GENOMIC DNA]</scope>
    <source>
        <strain evidence="10 11">JGH33</strain>
    </source>
</reference>
<feature type="transmembrane region" description="Helical" evidence="8">
    <location>
        <begin position="142"/>
        <end position="163"/>
    </location>
</feature>
<dbReference type="Proteomes" id="UP001304769">
    <property type="component" value="Unassembled WGS sequence"/>
</dbReference>
<gene>
    <name evidence="10" type="ORF">SPF06_18325</name>
</gene>
<evidence type="ECO:0000256" key="5">
    <source>
        <dbReference type="ARBA" id="ARBA00022989"/>
    </source>
</evidence>
<evidence type="ECO:0000256" key="8">
    <source>
        <dbReference type="SAM" id="Phobius"/>
    </source>
</evidence>
<feature type="transmembrane region" description="Helical" evidence="8">
    <location>
        <begin position="111"/>
        <end position="130"/>
    </location>
</feature>
<sequence>MSVGTQQQITHSIASWRPRLASAIGFGGPAARIARSAKAQAWPKRYAAYLWGADTAVILAAASVGVVFGDARPLTAGALAVVVGLWPFVLGLYGTREASVLGIGAEEYRRVVAASFQFFAVLAIAALLLGDSLPEHGAAGLLPARVVVFVFGCGLVGLLALRWGSRRWLNRQRHIGLYLTPAVVVGEPEDVRYVVRRIAASEGAPYNVLGAILPGGRRGQSLAVDGNRLPVLSSTDDVVRTVALKKAAAVIIAGPVPGGNKYVRELGWNLEQHDAELVLASSLTNVAGPRIHWRPVQGLPLMEVDLPHYTGAKHVVKRVMDLVLGTAALVVLAPVLAVLALIVRFDSPGPVLFRQERIGKDGRPFAMLKFRSMVEEAETKLDVLEAENEGAGVLFKVNDDPRVTRCGRWMRKYSLDELPQLMNVLKGEMSLVGPRPPLGREVGAYERYTRRRMLIKPGVTGLWQISGRSGLDWDDSVRLDLYYVENWSIMGDLMILWRTLRAVIAHVGAS</sequence>
<evidence type="ECO:0000259" key="9">
    <source>
        <dbReference type="Pfam" id="PF02397"/>
    </source>
</evidence>
<proteinExistence type="inferred from homology"/>
<evidence type="ECO:0000256" key="6">
    <source>
        <dbReference type="ARBA" id="ARBA00023136"/>
    </source>
</evidence>
<keyword evidence="4 8" id="KW-0812">Transmembrane</keyword>
<feature type="transmembrane region" description="Helical" evidence="8">
    <location>
        <begin position="322"/>
        <end position="343"/>
    </location>
</feature>
<accession>A0ABU5TAJ6</accession>
<feature type="domain" description="Bacterial sugar transferase" evidence="9">
    <location>
        <begin position="317"/>
        <end position="504"/>
    </location>
</feature>
<dbReference type="GO" id="GO:0016740">
    <property type="term" value="F:transferase activity"/>
    <property type="evidence" value="ECO:0007669"/>
    <property type="project" value="UniProtKB-KW"/>
</dbReference>
<keyword evidence="7" id="KW-0175">Coiled coil</keyword>
<evidence type="ECO:0000256" key="2">
    <source>
        <dbReference type="ARBA" id="ARBA00006464"/>
    </source>
</evidence>
<dbReference type="InterPro" id="IPR003362">
    <property type="entry name" value="Bact_transf"/>
</dbReference>
<evidence type="ECO:0000256" key="4">
    <source>
        <dbReference type="ARBA" id="ARBA00022692"/>
    </source>
</evidence>
<dbReference type="PANTHER" id="PTHR30576:SF10">
    <property type="entry name" value="SLL5057 PROTEIN"/>
    <property type="match status" value="1"/>
</dbReference>
<evidence type="ECO:0000313" key="11">
    <source>
        <dbReference type="Proteomes" id="UP001304769"/>
    </source>
</evidence>
<comment type="similarity">
    <text evidence="2">Belongs to the bacterial sugar transferase family.</text>
</comment>
<keyword evidence="6 8" id="KW-0472">Membrane</keyword>